<dbReference type="InterPro" id="IPR017907">
    <property type="entry name" value="Znf_RING_CS"/>
</dbReference>
<evidence type="ECO:0000256" key="2">
    <source>
        <dbReference type="ARBA" id="ARBA00022771"/>
    </source>
</evidence>
<dbReference type="AlphaFoldDB" id="A0A371CQV1"/>
<keyword evidence="1" id="KW-0479">Metal-binding</keyword>
<feature type="non-terminal residue" evidence="4">
    <location>
        <position position="73"/>
    </location>
</feature>
<evidence type="ECO:0000256" key="1">
    <source>
        <dbReference type="ARBA" id="ARBA00022723"/>
    </source>
</evidence>
<feature type="non-terminal residue" evidence="4">
    <location>
        <position position="1"/>
    </location>
</feature>
<name>A0A371CQV1_9APHY</name>
<keyword evidence="5" id="KW-1185">Reference proteome</keyword>
<organism evidence="4 5">
    <name type="scientific">Lentinus brumalis</name>
    <dbReference type="NCBI Taxonomy" id="2498619"/>
    <lineage>
        <taxon>Eukaryota</taxon>
        <taxon>Fungi</taxon>
        <taxon>Dikarya</taxon>
        <taxon>Basidiomycota</taxon>
        <taxon>Agaricomycotina</taxon>
        <taxon>Agaricomycetes</taxon>
        <taxon>Polyporales</taxon>
        <taxon>Polyporaceae</taxon>
        <taxon>Lentinus</taxon>
    </lineage>
</organism>
<keyword evidence="3" id="KW-0862">Zinc</keyword>
<evidence type="ECO:0000313" key="4">
    <source>
        <dbReference type="EMBL" id="RDX42654.1"/>
    </source>
</evidence>
<proteinExistence type="predicted"/>
<protein>
    <recommendedName>
        <fullName evidence="6">RING-type domain-containing protein</fullName>
    </recommendedName>
</protein>
<evidence type="ECO:0000313" key="5">
    <source>
        <dbReference type="Proteomes" id="UP000256964"/>
    </source>
</evidence>
<sequence>PYSLNGAGCSHSFCAHCILQWAFSDVFPCCGLWHSVLRCPSCDSTVPWIPGPTPRSSRRFPFVYNNVCAAVLR</sequence>
<evidence type="ECO:0000256" key="3">
    <source>
        <dbReference type="ARBA" id="ARBA00022833"/>
    </source>
</evidence>
<dbReference type="Gene3D" id="3.30.40.10">
    <property type="entry name" value="Zinc/RING finger domain, C3HC4 (zinc finger)"/>
    <property type="match status" value="1"/>
</dbReference>
<dbReference type="STRING" id="139420.A0A371CQV1"/>
<dbReference type="PROSITE" id="PS00518">
    <property type="entry name" value="ZF_RING_1"/>
    <property type="match status" value="1"/>
</dbReference>
<keyword evidence="2" id="KW-0863">Zinc-finger</keyword>
<dbReference type="OrthoDB" id="6105938at2759"/>
<evidence type="ECO:0008006" key="6">
    <source>
        <dbReference type="Google" id="ProtNLM"/>
    </source>
</evidence>
<dbReference type="Proteomes" id="UP000256964">
    <property type="component" value="Unassembled WGS sequence"/>
</dbReference>
<dbReference type="GO" id="GO:0008270">
    <property type="term" value="F:zinc ion binding"/>
    <property type="evidence" value="ECO:0007669"/>
    <property type="project" value="UniProtKB-KW"/>
</dbReference>
<gene>
    <name evidence="4" type="ORF">OH76DRAFT_1326259</name>
</gene>
<accession>A0A371CQV1</accession>
<dbReference type="EMBL" id="KZ857479">
    <property type="protein sequence ID" value="RDX42654.1"/>
    <property type="molecule type" value="Genomic_DNA"/>
</dbReference>
<dbReference type="SUPFAM" id="SSF57850">
    <property type="entry name" value="RING/U-box"/>
    <property type="match status" value="1"/>
</dbReference>
<reference evidence="4 5" key="1">
    <citation type="journal article" date="2018" name="Biotechnol. Biofuels">
        <title>Integrative visual omics of the white-rot fungus Polyporus brumalis exposes the biotechnological potential of its oxidative enzymes for delignifying raw plant biomass.</title>
        <authorList>
            <person name="Miyauchi S."/>
            <person name="Rancon A."/>
            <person name="Drula E."/>
            <person name="Hage H."/>
            <person name="Chaduli D."/>
            <person name="Favel A."/>
            <person name="Grisel S."/>
            <person name="Henrissat B."/>
            <person name="Herpoel-Gimbert I."/>
            <person name="Ruiz-Duenas F.J."/>
            <person name="Chevret D."/>
            <person name="Hainaut M."/>
            <person name="Lin J."/>
            <person name="Wang M."/>
            <person name="Pangilinan J."/>
            <person name="Lipzen A."/>
            <person name="Lesage-Meessen L."/>
            <person name="Navarro D."/>
            <person name="Riley R."/>
            <person name="Grigoriev I.V."/>
            <person name="Zhou S."/>
            <person name="Raouche S."/>
            <person name="Rosso M.N."/>
        </authorList>
    </citation>
    <scope>NUCLEOTIDE SEQUENCE [LARGE SCALE GENOMIC DNA]</scope>
    <source>
        <strain evidence="4 5">BRFM 1820</strain>
    </source>
</reference>
<dbReference type="InterPro" id="IPR013083">
    <property type="entry name" value="Znf_RING/FYVE/PHD"/>
</dbReference>